<gene>
    <name evidence="1" type="ORF">MRATA1EN3_LOCUS24069</name>
</gene>
<evidence type="ECO:0000313" key="2">
    <source>
        <dbReference type="Proteomes" id="UP001162501"/>
    </source>
</evidence>
<dbReference type="EMBL" id="OX596092">
    <property type="protein sequence ID" value="CAI9712856.1"/>
    <property type="molecule type" value="Genomic_DNA"/>
</dbReference>
<name>A0ACB0FIW3_RANTA</name>
<sequence length="107" mass="11435">MKISESEGHHGWARNREPGLGLALPPPTGEATSGDRRGGRGQGCPSISLQQGAPALRGEAALQSCCGRRADWGLRETALGRARAFRSLKTLHLVQKGELRLRKRVGG</sequence>
<dbReference type="Proteomes" id="UP001162501">
    <property type="component" value="Chromosome 8"/>
</dbReference>
<protein>
    <submittedName>
        <fullName evidence="1">Uncharacterized protein</fullName>
    </submittedName>
</protein>
<organism evidence="1 2">
    <name type="scientific">Rangifer tarandus platyrhynchus</name>
    <name type="common">Svalbard reindeer</name>
    <dbReference type="NCBI Taxonomy" id="3082113"/>
    <lineage>
        <taxon>Eukaryota</taxon>
        <taxon>Metazoa</taxon>
        <taxon>Chordata</taxon>
        <taxon>Craniata</taxon>
        <taxon>Vertebrata</taxon>
        <taxon>Euteleostomi</taxon>
        <taxon>Mammalia</taxon>
        <taxon>Eutheria</taxon>
        <taxon>Laurasiatheria</taxon>
        <taxon>Artiodactyla</taxon>
        <taxon>Ruminantia</taxon>
        <taxon>Pecora</taxon>
        <taxon>Cervidae</taxon>
        <taxon>Odocoileinae</taxon>
        <taxon>Rangifer</taxon>
    </lineage>
</organism>
<evidence type="ECO:0000313" key="1">
    <source>
        <dbReference type="EMBL" id="CAI9712856.1"/>
    </source>
</evidence>
<reference evidence="1" key="1">
    <citation type="submission" date="2023-05" db="EMBL/GenBank/DDBJ databases">
        <authorList>
            <consortium name="ELIXIR-Norway"/>
        </authorList>
    </citation>
    <scope>NUCLEOTIDE SEQUENCE</scope>
</reference>
<accession>A0ACB0FIW3</accession>
<proteinExistence type="predicted"/>